<dbReference type="Gene3D" id="3.40.50.1820">
    <property type="entry name" value="alpha/beta hydrolase"/>
    <property type="match status" value="1"/>
</dbReference>
<dbReference type="SUPFAM" id="SSF53474">
    <property type="entry name" value="alpha/beta-Hydrolases"/>
    <property type="match status" value="1"/>
</dbReference>
<dbReference type="InterPro" id="IPR019819">
    <property type="entry name" value="Carboxylesterase_B_CS"/>
</dbReference>
<keyword evidence="2" id="KW-0719">Serine esterase</keyword>
<dbReference type="GO" id="GO:0052689">
    <property type="term" value="F:carboxylic ester hydrolase activity"/>
    <property type="evidence" value="ECO:0007669"/>
    <property type="project" value="UniProtKB-KW"/>
</dbReference>
<evidence type="ECO:0000256" key="4">
    <source>
        <dbReference type="ARBA" id="ARBA00023180"/>
    </source>
</evidence>
<comment type="caution">
    <text evidence="7">The sequence shown here is derived from an EMBL/GenBank/DDBJ whole genome shotgun (WGS) entry which is preliminary data.</text>
</comment>
<dbReference type="OrthoDB" id="3200163at2759"/>
<proteinExistence type="inferred from homology"/>
<dbReference type="EMBL" id="LNIX01000005">
    <property type="protein sequence ID" value="OXA53821.1"/>
    <property type="molecule type" value="Genomic_DNA"/>
</dbReference>
<protein>
    <submittedName>
        <fullName evidence="7">Venom carboxylesterase-6</fullName>
    </submittedName>
</protein>
<dbReference type="Pfam" id="PF00135">
    <property type="entry name" value="COesterase"/>
    <property type="match status" value="1"/>
</dbReference>
<accession>A0A226EAH8</accession>
<name>A0A226EAH8_FOLCA</name>
<evidence type="ECO:0000313" key="7">
    <source>
        <dbReference type="EMBL" id="OXA53821.1"/>
    </source>
</evidence>
<feature type="domain" description="Carboxylesterase type B" evidence="6">
    <location>
        <begin position="941"/>
        <end position="1417"/>
    </location>
</feature>
<evidence type="ECO:0000256" key="1">
    <source>
        <dbReference type="ARBA" id="ARBA00005964"/>
    </source>
</evidence>
<feature type="transmembrane region" description="Helical" evidence="5">
    <location>
        <begin position="80"/>
        <end position="101"/>
    </location>
</feature>
<feature type="transmembrane region" description="Helical" evidence="5">
    <location>
        <begin position="289"/>
        <end position="311"/>
    </location>
</feature>
<keyword evidence="8" id="KW-1185">Reference proteome</keyword>
<reference evidence="7 8" key="1">
    <citation type="submission" date="2015-12" db="EMBL/GenBank/DDBJ databases">
        <title>The genome of Folsomia candida.</title>
        <authorList>
            <person name="Faddeeva A."/>
            <person name="Derks M.F."/>
            <person name="Anvar Y."/>
            <person name="Smit S."/>
            <person name="Van Straalen N."/>
            <person name="Roelofs D."/>
        </authorList>
    </citation>
    <scope>NUCLEOTIDE SEQUENCE [LARGE SCALE GENOMIC DNA]</scope>
    <source>
        <strain evidence="7 8">VU population</strain>
        <tissue evidence="7">Whole body</tissue>
    </source>
</reference>
<feature type="transmembrane region" description="Helical" evidence="5">
    <location>
        <begin position="43"/>
        <end position="68"/>
    </location>
</feature>
<gene>
    <name evidence="7" type="ORF">Fcan01_10525</name>
</gene>
<dbReference type="InterPro" id="IPR002018">
    <property type="entry name" value="CarbesteraseB"/>
</dbReference>
<dbReference type="PANTHER" id="PTHR43142:SF1">
    <property type="entry name" value="CARBOXYLIC ESTER HYDROLASE"/>
    <property type="match status" value="1"/>
</dbReference>
<keyword evidence="5" id="KW-1133">Transmembrane helix</keyword>
<dbReference type="PROSITE" id="PS00941">
    <property type="entry name" value="CARBOXYLESTERASE_B_2"/>
    <property type="match status" value="1"/>
</dbReference>
<sequence length="1454" mass="163858">MFSPKVLRIIRSVIKFLEKTRLFPFAWDDTRNKMIVTRSKATIIYSTIYCFQHPFYIGFTLLQLFNSIRSSAQKGVTDTYWLIMMTVGLRLVSVTMCGPLLKRDFQVAYFNQIVGLDVMITKLSIPWRSRIIQKSEKWAELVIKINVLAALTSSIFMNGIFLLKPSAPQYIYSVWPYERSTCTFLLFLGFELYTKTIDLISTMLFQAWFLCAIMFEYTALCIIRKSKDPVRTRMTYYRCVNLVNTLHNESYPTHLLPERIAFFGFLAVTSAFVIVRLRHNFQIVEQALVLQFLATMLIIPSVILSLSGQIVKGSAKLKKELELSISNKKSFKFKLHAKMLKSLRPFGVRIAPIQTVHSHGFPVYLEHVNQFSAGMDCAKLVILLVVCCLCGVWANEDGDVVVHISTGEVHGATGRTGRDHKIYYFFKGIPFGKVEKRFEILQQILQNVPRSGKTARLVSHFWNTIVLSLPSPKVGINSEYGIDCCNATPFQIFCIKMEPRLARSITTHPISGCCDHSHAQILSSAESKLLHFSCQFGHFIQDFTVICNNSELIPTLHEILRNCCPNLKRLEISFVGQIGFENSDEPESHNGTASLPCNLRKLVSFKIGDITGYQGSFRMTQGLLNSAPNLTHFFLNGNHLPDLSSNRSVKLLELTISLMDISDLLSANFIGKVNKILEQVKDHVEFLYLGAKSLNGDLTTGPIDVQIPKVKKLKEFGNSALDLFTCGDKLQNICTARIPTLQRLRLSQSYKTEEGLDHILRNIIEEEGLFSGIKYLRVENLHALEVIAGLKTPFPNLENLSIYQSDKISCPFIGLEPYLKAYSSLGLKFLEMELANVHGENFSHFIQGFSNCGELLSGLKGLKIQFKNYLGREGSDDLDLVSSSPVVYVEDGMVRMKHLKQWFLQMKGLEDVHISGIEFKKETWKWMDPFIQENKIPIDSKPADKWDTPLKAVNPSPGCVTSGMIGGVQGVEDCLTLDVYMPKLPTKNGDLLPVMVWIYGGAFIEGSSNQYGGSYFMESDTPVVLVALNYRLGVLGFLNTGTASAPGNQGLKDQVLGLRWVQENIAAFGGDKNSVTIFGESAGSISASMMTLSPLAQGLFHRAIMQSGNAILPFFYKSSNGPALAKMVGRELDCPTSNMEYLVKCLERIDHKLFAPLMKFFDEIGWDGSGMFMGPSIETYKGDGHSVFLDQDPYQLALAGKFSKVSIIMGVIGWECYAMAIAVTNSQSASRKLNAQWGRLGTNLLFLADTAEDPAHVINAIRDHFIPEKVINSTTQMKLEEMESERHWIYPFRTMAALYAKHVPVYLYNFTQQVPVLSREDPELKQFKPKLEAGQTRRIPSHGDELPYLFEITGVMERFYEPISKGSDDVTFAKGIISTWTAFAKTGKPTGPWGHWPTLGDNDDKKIMHLEDPPRLMAKPDNWAKNDKFWQSLRIKQYGKEWQNYEEEAKENCI</sequence>
<dbReference type="InterPro" id="IPR032675">
    <property type="entry name" value="LRR_dom_sf"/>
</dbReference>
<evidence type="ECO:0000259" key="6">
    <source>
        <dbReference type="Pfam" id="PF00135"/>
    </source>
</evidence>
<evidence type="ECO:0000256" key="5">
    <source>
        <dbReference type="SAM" id="Phobius"/>
    </source>
</evidence>
<feature type="transmembrane region" description="Helical" evidence="5">
    <location>
        <begin position="203"/>
        <end position="223"/>
    </location>
</feature>
<dbReference type="PROSITE" id="PS00122">
    <property type="entry name" value="CARBOXYLESTERASE_B_1"/>
    <property type="match status" value="1"/>
</dbReference>
<dbReference type="InterPro" id="IPR019826">
    <property type="entry name" value="Carboxylesterase_B_AS"/>
</dbReference>
<evidence type="ECO:0000256" key="2">
    <source>
        <dbReference type="ARBA" id="ARBA00022487"/>
    </source>
</evidence>
<evidence type="ECO:0000313" key="8">
    <source>
        <dbReference type="Proteomes" id="UP000198287"/>
    </source>
</evidence>
<keyword evidence="4" id="KW-0325">Glycoprotein</keyword>
<evidence type="ECO:0000256" key="3">
    <source>
        <dbReference type="ARBA" id="ARBA00022801"/>
    </source>
</evidence>
<dbReference type="Proteomes" id="UP000198287">
    <property type="component" value="Unassembled WGS sequence"/>
</dbReference>
<dbReference type="SUPFAM" id="SSF52047">
    <property type="entry name" value="RNI-like"/>
    <property type="match status" value="1"/>
</dbReference>
<comment type="similarity">
    <text evidence="1">Belongs to the type-B carboxylesterase/lipase family.</text>
</comment>
<keyword evidence="3" id="KW-0378">Hydrolase</keyword>
<organism evidence="7 8">
    <name type="scientific">Folsomia candida</name>
    <name type="common">Springtail</name>
    <dbReference type="NCBI Taxonomy" id="158441"/>
    <lineage>
        <taxon>Eukaryota</taxon>
        <taxon>Metazoa</taxon>
        <taxon>Ecdysozoa</taxon>
        <taxon>Arthropoda</taxon>
        <taxon>Hexapoda</taxon>
        <taxon>Collembola</taxon>
        <taxon>Entomobryomorpha</taxon>
        <taxon>Isotomoidea</taxon>
        <taxon>Isotomidae</taxon>
        <taxon>Proisotominae</taxon>
        <taxon>Folsomia</taxon>
    </lineage>
</organism>
<feature type="transmembrane region" description="Helical" evidence="5">
    <location>
        <begin position="145"/>
        <end position="163"/>
    </location>
</feature>
<dbReference type="Gene3D" id="3.80.10.10">
    <property type="entry name" value="Ribonuclease Inhibitor"/>
    <property type="match status" value="1"/>
</dbReference>
<keyword evidence="5" id="KW-0472">Membrane</keyword>
<dbReference type="PANTHER" id="PTHR43142">
    <property type="entry name" value="CARBOXYLIC ESTER HYDROLASE"/>
    <property type="match status" value="1"/>
</dbReference>
<keyword evidence="5" id="KW-0812">Transmembrane</keyword>
<dbReference type="InterPro" id="IPR029058">
    <property type="entry name" value="AB_hydrolase_fold"/>
</dbReference>